<accession>A0AAP5IFS4</accession>
<dbReference type="RefSeq" id="WP_243903012.1">
    <property type="nucleotide sequence ID" value="NZ_JAALHA020000034.1"/>
</dbReference>
<evidence type="ECO:0000313" key="3">
    <source>
        <dbReference type="EMBL" id="MDR9900464.1"/>
    </source>
</evidence>
<feature type="transmembrane region" description="Helical" evidence="2">
    <location>
        <begin position="347"/>
        <end position="366"/>
    </location>
</feature>
<organism evidence="3 4">
    <name type="scientific">Aetokthonos hydrillicola Thurmond2011</name>
    <dbReference type="NCBI Taxonomy" id="2712845"/>
    <lineage>
        <taxon>Bacteria</taxon>
        <taxon>Bacillati</taxon>
        <taxon>Cyanobacteriota</taxon>
        <taxon>Cyanophyceae</taxon>
        <taxon>Nostocales</taxon>
        <taxon>Hapalosiphonaceae</taxon>
        <taxon>Aetokthonos</taxon>
    </lineage>
</organism>
<protein>
    <submittedName>
        <fullName evidence="3">Uncharacterized protein</fullName>
    </submittedName>
</protein>
<gene>
    <name evidence="3" type="ORF">G7B40_038845</name>
</gene>
<evidence type="ECO:0000313" key="4">
    <source>
        <dbReference type="Proteomes" id="UP000667802"/>
    </source>
</evidence>
<keyword evidence="4" id="KW-1185">Reference proteome</keyword>
<comment type="caution">
    <text evidence="3">The sequence shown here is derived from an EMBL/GenBank/DDBJ whole genome shotgun (WGS) entry which is preliminary data.</text>
</comment>
<evidence type="ECO:0000256" key="1">
    <source>
        <dbReference type="SAM" id="MobiDB-lite"/>
    </source>
</evidence>
<feature type="compositionally biased region" description="Gly residues" evidence="1">
    <location>
        <begin position="397"/>
        <end position="406"/>
    </location>
</feature>
<feature type="region of interest" description="Disordered" evidence="1">
    <location>
        <begin position="1"/>
        <end position="23"/>
    </location>
</feature>
<dbReference type="PROSITE" id="PS51257">
    <property type="entry name" value="PROKAR_LIPOPROTEIN"/>
    <property type="match status" value="1"/>
</dbReference>
<dbReference type="EMBL" id="JAALHA020000034">
    <property type="protein sequence ID" value="MDR9900464.1"/>
    <property type="molecule type" value="Genomic_DNA"/>
</dbReference>
<proteinExistence type="predicted"/>
<reference evidence="4" key="1">
    <citation type="journal article" date="2021" name="Science">
        <title>Hunting the eagle killer: A cyanobacterial neurotoxin causes vacuolar myelinopathy.</title>
        <authorList>
            <person name="Breinlinger S."/>
            <person name="Phillips T.J."/>
            <person name="Haram B.N."/>
            <person name="Mares J."/>
            <person name="Martinez Yerena J.A."/>
            <person name="Hrouzek P."/>
            <person name="Sobotka R."/>
            <person name="Henderson W.M."/>
            <person name="Schmieder P."/>
            <person name="Williams S.M."/>
            <person name="Lauderdale J.D."/>
            <person name="Wilde H.D."/>
            <person name="Gerrin W."/>
            <person name="Kust A."/>
            <person name="Washington J.W."/>
            <person name="Wagner C."/>
            <person name="Geier B."/>
            <person name="Liebeke M."/>
            <person name="Enke H."/>
            <person name="Niedermeyer T.H.J."/>
            <person name="Wilde S.B."/>
        </authorList>
    </citation>
    <scope>NUCLEOTIDE SEQUENCE [LARGE SCALE GENOMIC DNA]</scope>
    <source>
        <strain evidence="4">Thurmond2011</strain>
    </source>
</reference>
<sequence>MVKSIVQTSTISNTHSTQSCQGNSEKKNQVIAKGWQPAPQLLGIVLSSFAAVLTVSQSAFAQLNVGRYGVQPGLESEYLQYQMSGRDLSQMRGIGGCTVGFGLACNKTGSILHQLLESNNKATYQQLLIRAAGGLDNFQNFASFYGNNPNVSLIPYASFWQNDSPSIMDGYRYVLGSPVGQSPVDGLGLVTKNFYWSPISEGGSALSPRSGLLDLKYSFGRLLLEEVAKIPNIEQQIQALNLPPQMTNYYLSTLSTGLRALDSGNSQQIQQSILHVLSAPYSPSGGEFHRPTIGVPREFDQLYGQGLPGDEIVGAAPVLLDPEVAILDFPTTIGETFSTPDVTGGRFPGWLFGLGGAGLLALLLLAGGGGDKSSSSSGGSSPVNDFSVTPSLPPGVVTGGPNGGGNTTTSQGGPNGGGGTVITQKVPEPDAFKALVIMIIVLWIVGYKQWRTQTRN</sequence>
<keyword evidence="2" id="KW-0472">Membrane</keyword>
<dbReference type="Proteomes" id="UP000667802">
    <property type="component" value="Unassembled WGS sequence"/>
</dbReference>
<name>A0AAP5IFS4_9CYAN</name>
<dbReference type="AlphaFoldDB" id="A0AAP5IFS4"/>
<keyword evidence="2" id="KW-1133">Transmembrane helix</keyword>
<feature type="transmembrane region" description="Helical" evidence="2">
    <location>
        <begin position="431"/>
        <end position="450"/>
    </location>
</feature>
<keyword evidence="2" id="KW-0812">Transmembrane</keyword>
<evidence type="ECO:0000256" key="2">
    <source>
        <dbReference type="SAM" id="Phobius"/>
    </source>
</evidence>
<feature type="region of interest" description="Disordered" evidence="1">
    <location>
        <begin position="373"/>
        <end position="424"/>
    </location>
</feature>